<name>A0A0F9AY85_9ZZZZ</name>
<feature type="transmembrane region" description="Helical" evidence="6">
    <location>
        <begin position="391"/>
        <end position="412"/>
    </location>
</feature>
<accession>A0A0F9AY85</accession>
<dbReference type="PROSITE" id="PS50156">
    <property type="entry name" value="SSD"/>
    <property type="match status" value="1"/>
</dbReference>
<dbReference type="PANTHER" id="PTHR33406:SF13">
    <property type="entry name" value="MEMBRANE PROTEIN YDFJ"/>
    <property type="match status" value="1"/>
</dbReference>
<comment type="caution">
    <text evidence="8">The sequence shown here is derived from an EMBL/GenBank/DDBJ whole genome shotgun (WGS) entry which is preliminary data.</text>
</comment>
<dbReference type="EMBL" id="LAZR01040393">
    <property type="protein sequence ID" value="KKL14599.1"/>
    <property type="molecule type" value="Genomic_DNA"/>
</dbReference>
<keyword evidence="5 6" id="KW-0472">Membrane</keyword>
<dbReference type="AlphaFoldDB" id="A0A0F9AY85"/>
<feature type="domain" description="SSD" evidence="7">
    <location>
        <begin position="248"/>
        <end position="410"/>
    </location>
</feature>
<evidence type="ECO:0000256" key="3">
    <source>
        <dbReference type="ARBA" id="ARBA00022692"/>
    </source>
</evidence>
<dbReference type="InterPro" id="IPR000731">
    <property type="entry name" value="SSD"/>
</dbReference>
<evidence type="ECO:0000256" key="1">
    <source>
        <dbReference type="ARBA" id="ARBA00004651"/>
    </source>
</evidence>
<feature type="transmembrane region" description="Helical" evidence="6">
    <location>
        <begin position="272"/>
        <end position="295"/>
    </location>
</feature>
<dbReference type="GO" id="GO:0005886">
    <property type="term" value="C:plasma membrane"/>
    <property type="evidence" value="ECO:0007669"/>
    <property type="project" value="UniProtKB-SubCell"/>
</dbReference>
<keyword evidence="3 6" id="KW-0812">Transmembrane</keyword>
<proteinExistence type="predicted"/>
<evidence type="ECO:0000313" key="8">
    <source>
        <dbReference type="EMBL" id="KKL14599.1"/>
    </source>
</evidence>
<gene>
    <name evidence="8" type="ORF">LCGC14_2514040</name>
</gene>
<dbReference type="InterPro" id="IPR004869">
    <property type="entry name" value="MMPL_dom"/>
</dbReference>
<feature type="transmembrane region" description="Helical" evidence="6">
    <location>
        <begin position="356"/>
        <end position="379"/>
    </location>
</feature>
<comment type="subcellular location">
    <subcellularLocation>
        <location evidence="1">Cell membrane</location>
        <topology evidence="1">Multi-pass membrane protein</topology>
    </subcellularLocation>
</comment>
<keyword evidence="4 6" id="KW-1133">Transmembrane helix</keyword>
<evidence type="ECO:0000256" key="6">
    <source>
        <dbReference type="SAM" id="Phobius"/>
    </source>
</evidence>
<evidence type="ECO:0000256" key="5">
    <source>
        <dbReference type="ARBA" id="ARBA00023136"/>
    </source>
</evidence>
<sequence length="446" mass="48016">LRSMAAGAIIVVSISVLAAIVLLPALIALFGRRAYEPGWLAKSAAFAKRQLRRALGRRPGLARRHEGPAKGFWLHWTELVMRRPIVSLTLVGGLLVVMALPVLSLETRVGILRQLPRDHEARAGTELAATKTSPGAARPVRIVASFDDGSPRNAATRRAADALATRIGGDPEVLRVSAPRTGRSSIWIDAVARHGAESDEVSALVGRLRQRIVPDSQLAQRASVAVGGSTANIKDVRTQISGSMWKIILFVLSLSYLVLLLLLRSVLLPLKAVLMVLLSIGAAYGVLVAVFQWGWLDGLFGFQSLGAIDTLTPPLVFAVVFGLSMDYEVFLLSRIRERYEETGDNRIAVTEGLASSARIITSAALIMVAVFAVFVGTGVEAIKEIGLGNAVAIAIDATLVRLILVPAIMTLLGDWNWWLPKWLERILPEISPEPAKRAADQPVEAG</sequence>
<dbReference type="PANTHER" id="PTHR33406">
    <property type="entry name" value="MEMBRANE PROTEIN MJ1562-RELATED"/>
    <property type="match status" value="1"/>
</dbReference>
<organism evidence="8">
    <name type="scientific">marine sediment metagenome</name>
    <dbReference type="NCBI Taxonomy" id="412755"/>
    <lineage>
        <taxon>unclassified sequences</taxon>
        <taxon>metagenomes</taxon>
        <taxon>ecological metagenomes</taxon>
    </lineage>
</organism>
<protein>
    <recommendedName>
        <fullName evidence="7">SSD domain-containing protein</fullName>
    </recommendedName>
</protein>
<keyword evidence="2" id="KW-1003">Cell membrane</keyword>
<dbReference type="InterPro" id="IPR050545">
    <property type="entry name" value="Mycobact_MmpL"/>
</dbReference>
<evidence type="ECO:0000259" key="7">
    <source>
        <dbReference type="PROSITE" id="PS50156"/>
    </source>
</evidence>
<feature type="transmembrane region" description="Helical" evidence="6">
    <location>
        <begin position="85"/>
        <end position="105"/>
    </location>
</feature>
<feature type="transmembrane region" description="Helical" evidence="6">
    <location>
        <begin position="315"/>
        <end position="335"/>
    </location>
</feature>
<evidence type="ECO:0000256" key="2">
    <source>
        <dbReference type="ARBA" id="ARBA00022475"/>
    </source>
</evidence>
<feature type="transmembrane region" description="Helical" evidence="6">
    <location>
        <begin position="6"/>
        <end position="30"/>
    </location>
</feature>
<feature type="transmembrane region" description="Helical" evidence="6">
    <location>
        <begin position="244"/>
        <end position="263"/>
    </location>
</feature>
<evidence type="ECO:0000256" key="4">
    <source>
        <dbReference type="ARBA" id="ARBA00022989"/>
    </source>
</evidence>
<dbReference type="SUPFAM" id="SSF82866">
    <property type="entry name" value="Multidrug efflux transporter AcrB transmembrane domain"/>
    <property type="match status" value="1"/>
</dbReference>
<dbReference type="Pfam" id="PF03176">
    <property type="entry name" value="MMPL"/>
    <property type="match status" value="1"/>
</dbReference>
<dbReference type="Gene3D" id="1.20.1640.10">
    <property type="entry name" value="Multidrug efflux transporter AcrB transmembrane domain"/>
    <property type="match status" value="1"/>
</dbReference>
<feature type="non-terminal residue" evidence="8">
    <location>
        <position position="1"/>
    </location>
</feature>
<reference evidence="8" key="1">
    <citation type="journal article" date="2015" name="Nature">
        <title>Complex archaea that bridge the gap between prokaryotes and eukaryotes.</title>
        <authorList>
            <person name="Spang A."/>
            <person name="Saw J.H."/>
            <person name="Jorgensen S.L."/>
            <person name="Zaremba-Niedzwiedzka K."/>
            <person name="Martijn J."/>
            <person name="Lind A.E."/>
            <person name="van Eijk R."/>
            <person name="Schleper C."/>
            <person name="Guy L."/>
            <person name="Ettema T.J."/>
        </authorList>
    </citation>
    <scope>NUCLEOTIDE SEQUENCE</scope>
</reference>